<keyword evidence="4" id="KW-1185">Reference proteome</keyword>
<keyword evidence="2" id="KW-0472">Membrane</keyword>
<feature type="region of interest" description="Disordered" evidence="1">
    <location>
        <begin position="1"/>
        <end position="28"/>
    </location>
</feature>
<keyword evidence="2" id="KW-1133">Transmembrane helix</keyword>
<feature type="transmembrane region" description="Helical" evidence="2">
    <location>
        <begin position="44"/>
        <end position="66"/>
    </location>
</feature>
<sequence length="655" mass="65216">MTRFRRSRHGVRRAEVHGAGLHGDAHSTARRAAHSTAHRARRRVTSAGIGLGAGAAMVALLGAAALSPNVAASVASWSDAEWSHGIAGTLDCEAPGTFTSRGSGAFLGGGILPIPTQDIADLNAVTVTNDGSASTVEPASANPLGSDAYINPLQVDALNGLVSLDLTNLLVLPLQTDSGAINEYGQAQSTGRSAGATGLINDSGGIAVDEVPATIPDWATLKLSTLVSEVTGDSISDLVGGIADVGMSLGAIGSSAQYDACNAEFADDLEANLEREYLVAGLSTTATSPLVGDLTTTVDGVVGDLETAVNGLVNDSALQALIEDGVGGLVDGVLGLLGLGSVSAEVSATIDLSAVESLLTETLSDTAGVVTVSLTDGTVLIDLAALVGGPDGLNGLDPNTELLINDEVINQLTETLGDVLDSWVQRVLDAVDLAVAAVRIDASAVVNLTALGTNVATITATLDDVSLAGLLDGTTHATAEVTDVISGGVLGGLLGALCALPVLPICGLTTGLITTIANTVAELLVGTVNTVSGLGGIVGGAVDDILAPIAATLGSTLATVTAPLVTAVSQLYGLLFGSWEDGTGGLFSIGVNIQNAPSAPAYPAPVDWTTGPDAIPPGQYDVAAIRIGVLDALGASTNLNLDLARSSVGPNLLAP</sequence>
<protein>
    <recommendedName>
        <fullName evidence="5">Choice-of-anchor G family protein</fullName>
    </recommendedName>
</protein>
<evidence type="ECO:0000313" key="4">
    <source>
        <dbReference type="Proteomes" id="UP000230161"/>
    </source>
</evidence>
<comment type="caution">
    <text evidence="3">The sequence shown here is derived from an EMBL/GenBank/DDBJ whole genome shotgun (WGS) entry which is preliminary data.</text>
</comment>
<dbReference type="InterPro" id="IPR047900">
    <property type="entry name" value="Choice_anch_G"/>
</dbReference>
<dbReference type="Proteomes" id="UP000230161">
    <property type="component" value="Unassembled WGS sequence"/>
</dbReference>
<accession>A0A2M9BCE7</accession>
<dbReference type="EMBL" id="PGFB01000005">
    <property type="protein sequence ID" value="PJJ55629.1"/>
    <property type="molecule type" value="Genomic_DNA"/>
</dbReference>
<keyword evidence="2" id="KW-0812">Transmembrane</keyword>
<feature type="compositionally biased region" description="Basic residues" evidence="1">
    <location>
        <begin position="1"/>
        <end position="11"/>
    </location>
</feature>
<reference evidence="3 4" key="1">
    <citation type="submission" date="2017-11" db="EMBL/GenBank/DDBJ databases">
        <title>Genomic Encyclopedia of Archaeal and Bacterial Type Strains, Phase II (KMG-II): From Individual Species to Whole Genera.</title>
        <authorList>
            <person name="Goeker M."/>
        </authorList>
    </citation>
    <scope>NUCLEOTIDE SEQUENCE [LARGE SCALE GENOMIC DNA]</scope>
    <source>
        <strain evidence="3 4">DSM 25625</strain>
    </source>
</reference>
<organism evidence="3 4">
    <name type="scientific">Compostimonas suwonensis</name>
    <dbReference type="NCBI Taxonomy" id="1048394"/>
    <lineage>
        <taxon>Bacteria</taxon>
        <taxon>Bacillati</taxon>
        <taxon>Actinomycetota</taxon>
        <taxon>Actinomycetes</taxon>
        <taxon>Micrococcales</taxon>
        <taxon>Microbacteriaceae</taxon>
        <taxon>Compostimonas</taxon>
    </lineage>
</organism>
<evidence type="ECO:0000256" key="2">
    <source>
        <dbReference type="SAM" id="Phobius"/>
    </source>
</evidence>
<evidence type="ECO:0000313" key="3">
    <source>
        <dbReference type="EMBL" id="PJJ55629.1"/>
    </source>
</evidence>
<evidence type="ECO:0008006" key="5">
    <source>
        <dbReference type="Google" id="ProtNLM"/>
    </source>
</evidence>
<dbReference type="OrthoDB" id="5114701at2"/>
<evidence type="ECO:0000256" key="1">
    <source>
        <dbReference type="SAM" id="MobiDB-lite"/>
    </source>
</evidence>
<gene>
    <name evidence="3" type="ORF">CLV54_2976</name>
</gene>
<dbReference type="RefSeq" id="WP_157803003.1">
    <property type="nucleotide sequence ID" value="NZ_PGFB01000005.1"/>
</dbReference>
<proteinExistence type="predicted"/>
<dbReference type="NCBIfam" id="NF033766">
    <property type="entry name" value="choice_anch_G"/>
    <property type="match status" value="1"/>
</dbReference>
<name>A0A2M9BCE7_9MICO</name>
<dbReference type="AlphaFoldDB" id="A0A2M9BCE7"/>